<keyword evidence="4" id="KW-1185">Reference proteome</keyword>
<comment type="caution">
    <text evidence="3">The sequence shown here is derived from an EMBL/GenBank/DDBJ whole genome shotgun (WGS) entry which is preliminary data.</text>
</comment>
<feature type="domain" description="BTB" evidence="2">
    <location>
        <begin position="60"/>
        <end position="133"/>
    </location>
</feature>
<protein>
    <recommendedName>
        <fullName evidence="2">BTB domain-containing protein</fullName>
    </recommendedName>
</protein>
<dbReference type="InterPro" id="IPR011333">
    <property type="entry name" value="SKP1/BTB/POZ_sf"/>
</dbReference>
<dbReference type="SUPFAM" id="SSF54695">
    <property type="entry name" value="POZ domain"/>
    <property type="match status" value="1"/>
</dbReference>
<dbReference type="SMART" id="SM00225">
    <property type="entry name" value="BTB"/>
    <property type="match status" value="1"/>
</dbReference>
<evidence type="ECO:0000313" key="4">
    <source>
        <dbReference type="Proteomes" id="UP000664132"/>
    </source>
</evidence>
<gene>
    <name evidence="3" type="ORF">IFR04_011847</name>
</gene>
<dbReference type="PROSITE" id="PS50097">
    <property type="entry name" value="BTB"/>
    <property type="match status" value="1"/>
</dbReference>
<proteinExistence type="predicted"/>
<dbReference type="PANTHER" id="PTHR47843">
    <property type="entry name" value="BTB DOMAIN-CONTAINING PROTEIN-RELATED"/>
    <property type="match status" value="1"/>
</dbReference>
<accession>A0A8H7TA12</accession>
<dbReference type="InterPro" id="IPR000210">
    <property type="entry name" value="BTB/POZ_dom"/>
</dbReference>
<dbReference type="AlphaFoldDB" id="A0A8H7TA12"/>
<reference evidence="3" key="1">
    <citation type="submission" date="2021-02" db="EMBL/GenBank/DDBJ databases">
        <title>Genome sequence Cadophora malorum strain M34.</title>
        <authorList>
            <person name="Stefanovic E."/>
            <person name="Vu D."/>
            <person name="Scully C."/>
            <person name="Dijksterhuis J."/>
            <person name="Roader J."/>
            <person name="Houbraken J."/>
        </authorList>
    </citation>
    <scope>NUCLEOTIDE SEQUENCE</scope>
    <source>
        <strain evidence="3">M34</strain>
    </source>
</reference>
<evidence type="ECO:0000313" key="3">
    <source>
        <dbReference type="EMBL" id="KAG4415026.1"/>
    </source>
</evidence>
<evidence type="ECO:0000259" key="2">
    <source>
        <dbReference type="PROSITE" id="PS50097"/>
    </source>
</evidence>
<dbReference type="CDD" id="cd18186">
    <property type="entry name" value="BTB_POZ_ZBTB_KLHL-like"/>
    <property type="match status" value="1"/>
</dbReference>
<dbReference type="PANTHER" id="PTHR47843:SF2">
    <property type="entry name" value="BTB DOMAIN-CONTAINING PROTEIN"/>
    <property type="match status" value="1"/>
</dbReference>
<dbReference type="Gene3D" id="3.30.710.10">
    <property type="entry name" value="Potassium Channel Kv1.1, Chain A"/>
    <property type="match status" value="1"/>
</dbReference>
<dbReference type="Pfam" id="PF00651">
    <property type="entry name" value="BTB"/>
    <property type="match status" value="1"/>
</dbReference>
<feature type="region of interest" description="Disordered" evidence="1">
    <location>
        <begin position="1"/>
        <end position="29"/>
    </location>
</feature>
<organism evidence="3 4">
    <name type="scientific">Cadophora malorum</name>
    <dbReference type="NCBI Taxonomy" id="108018"/>
    <lineage>
        <taxon>Eukaryota</taxon>
        <taxon>Fungi</taxon>
        <taxon>Dikarya</taxon>
        <taxon>Ascomycota</taxon>
        <taxon>Pezizomycotina</taxon>
        <taxon>Leotiomycetes</taxon>
        <taxon>Helotiales</taxon>
        <taxon>Ploettnerulaceae</taxon>
        <taxon>Cadophora</taxon>
    </lineage>
</organism>
<sequence length="274" mass="31431">MSATQQPGDSQKRPHDGEEAESQNKRTCNPAPAPNLVYCLPIARPRYILTSTSSGPQPIVTVKVRADPNPAAKWHTFQVHKNYLCHYSSYFRAALTGQFIESEDQAVKLEETSPSVFGIFVNWLYTQTLVNKSSEQPLSSHLFKLWILADKLLIPRLQNDILSMLEIARQTKGLPSGVFGYVYENTTEESMLRKYIVAMCLSKTQVMKNPDDYSRELLLDIVIAVRMREKDALMRRERGQWRPDLEEFFVDEKEAGVQEYRRELLANIVQDSTQ</sequence>
<evidence type="ECO:0000256" key="1">
    <source>
        <dbReference type="SAM" id="MobiDB-lite"/>
    </source>
</evidence>
<dbReference type="EMBL" id="JAFJYH010000239">
    <property type="protein sequence ID" value="KAG4415026.1"/>
    <property type="molecule type" value="Genomic_DNA"/>
</dbReference>
<dbReference type="OrthoDB" id="194443at2759"/>
<name>A0A8H7TA12_9HELO</name>
<dbReference type="Proteomes" id="UP000664132">
    <property type="component" value="Unassembled WGS sequence"/>
</dbReference>